<accession>A0A6C0CHG5</accession>
<proteinExistence type="predicted"/>
<evidence type="ECO:0008006" key="2">
    <source>
        <dbReference type="Google" id="ProtNLM"/>
    </source>
</evidence>
<dbReference type="InterPro" id="IPR029063">
    <property type="entry name" value="SAM-dependent_MTases_sf"/>
</dbReference>
<sequence length="249" mass="28649">MWFDKLALGQQQQVSQRLTDFTNPEKDPDQTKMFLDATLKYASVFTKDGEYRRLTSHTRQAEHDEIRKRLLETHAKNTLEVGLAYGTSALVFAEYHQRAKSTGVCHTAIDPNQFGNGEGHWEGIGVQNLKRVGFIKGRNWRLVEKSSVDALPDLARKLKVDVALIDGYHLFDYTLMDVFYCLKMLRVGGVLIVDDKKMRAIKAVAQYVMRSYKNVAEICPDCQTLLVIRKVREDDRDWKADEMVNFNLN</sequence>
<dbReference type="Gene3D" id="3.40.50.150">
    <property type="entry name" value="Vaccinia Virus protein VP39"/>
    <property type="match status" value="1"/>
</dbReference>
<dbReference type="SUPFAM" id="SSF53335">
    <property type="entry name" value="S-adenosyl-L-methionine-dependent methyltransferases"/>
    <property type="match status" value="1"/>
</dbReference>
<dbReference type="EMBL" id="MN739408">
    <property type="protein sequence ID" value="QHT03290.1"/>
    <property type="molecule type" value="Genomic_DNA"/>
</dbReference>
<dbReference type="Pfam" id="PF13578">
    <property type="entry name" value="Methyltransf_24"/>
    <property type="match status" value="1"/>
</dbReference>
<reference evidence="1" key="1">
    <citation type="journal article" date="2020" name="Nature">
        <title>Giant virus diversity and host interactions through global metagenomics.</title>
        <authorList>
            <person name="Schulz F."/>
            <person name="Roux S."/>
            <person name="Paez-Espino D."/>
            <person name="Jungbluth S."/>
            <person name="Walsh D.A."/>
            <person name="Denef V.J."/>
            <person name="McMahon K.D."/>
            <person name="Konstantinidis K.T."/>
            <person name="Eloe-Fadrosh E.A."/>
            <person name="Kyrpides N.C."/>
            <person name="Woyke T."/>
        </authorList>
    </citation>
    <scope>NUCLEOTIDE SEQUENCE</scope>
    <source>
        <strain evidence="1">GVMAG-M-3300020728-1</strain>
    </source>
</reference>
<organism evidence="1">
    <name type="scientific">viral metagenome</name>
    <dbReference type="NCBI Taxonomy" id="1070528"/>
    <lineage>
        <taxon>unclassified sequences</taxon>
        <taxon>metagenomes</taxon>
        <taxon>organismal metagenomes</taxon>
    </lineage>
</organism>
<name>A0A6C0CHG5_9ZZZZ</name>
<dbReference type="AlphaFoldDB" id="A0A6C0CHG5"/>
<protein>
    <recommendedName>
        <fullName evidence="2">Methyltransferase</fullName>
    </recommendedName>
</protein>
<evidence type="ECO:0000313" key="1">
    <source>
        <dbReference type="EMBL" id="QHT03290.1"/>
    </source>
</evidence>